<dbReference type="RefSeq" id="XP_042994991.1">
    <property type="nucleotide sequence ID" value="XM_043139057.1"/>
</dbReference>
<accession>A0A1B5KXC1</accession>
<name>A0A1B5KXC1_USTVR</name>
<reference evidence="3" key="1">
    <citation type="journal article" date="2016" name="Genome Announc.">
        <title>Genome Sequence of Ustilaginoidea virens IPU010, a Rice Pathogenic Fungus Causing False Smut.</title>
        <authorList>
            <person name="Kumagai T."/>
            <person name="Ishii T."/>
            <person name="Terai G."/>
            <person name="Umemura M."/>
            <person name="Machida M."/>
            <person name="Asai K."/>
        </authorList>
    </citation>
    <scope>NUCLEOTIDE SEQUENCE [LARGE SCALE GENOMIC DNA]</scope>
    <source>
        <strain evidence="3">IPU010</strain>
    </source>
</reference>
<dbReference type="PANTHER" id="PTHR12829:SF4">
    <property type="entry name" value="N(6)-ADENINE-SPECIFIC METHYLTRANSFERASE METTL4"/>
    <property type="match status" value="1"/>
</dbReference>
<feature type="compositionally biased region" description="Pro residues" evidence="2">
    <location>
        <begin position="53"/>
        <end position="63"/>
    </location>
</feature>
<dbReference type="GO" id="GO:0008168">
    <property type="term" value="F:methyltransferase activity"/>
    <property type="evidence" value="ECO:0007669"/>
    <property type="project" value="TreeGrafter"/>
</dbReference>
<dbReference type="PANTHER" id="PTHR12829">
    <property type="entry name" value="N6-ADENOSINE-METHYLTRANSFERASE"/>
    <property type="match status" value="1"/>
</dbReference>
<dbReference type="EMBL" id="BBTG02000007">
    <property type="protein sequence ID" value="GAO15698.1"/>
    <property type="molecule type" value="Genomic_DNA"/>
</dbReference>
<organism evidence="3 6">
    <name type="scientific">Ustilaginoidea virens</name>
    <name type="common">Rice false smut fungus</name>
    <name type="synonym">Villosiclava virens</name>
    <dbReference type="NCBI Taxonomy" id="1159556"/>
    <lineage>
        <taxon>Eukaryota</taxon>
        <taxon>Fungi</taxon>
        <taxon>Dikarya</taxon>
        <taxon>Ascomycota</taxon>
        <taxon>Pezizomycotina</taxon>
        <taxon>Sordariomycetes</taxon>
        <taxon>Hypocreomycetidae</taxon>
        <taxon>Hypocreales</taxon>
        <taxon>Clavicipitaceae</taxon>
        <taxon>Ustilaginoidea</taxon>
    </lineage>
</organism>
<evidence type="ECO:0000313" key="4">
    <source>
        <dbReference type="EMBL" id="QUC17318.1"/>
    </source>
</evidence>
<proteinExistence type="inferred from homology"/>
<evidence type="ECO:0000256" key="1">
    <source>
        <dbReference type="PROSITE-ProRule" id="PRU00489"/>
    </source>
</evidence>
<dbReference type="KEGG" id="uvi:66062337"/>
<evidence type="ECO:0000256" key="2">
    <source>
        <dbReference type="SAM" id="MobiDB-lite"/>
    </source>
</evidence>
<reference evidence="4" key="3">
    <citation type="submission" date="2020-03" db="EMBL/GenBank/DDBJ databases">
        <title>A mixture of massive structural variations and highly conserved coding sequences in Ustilaginoidea virens genome.</title>
        <authorList>
            <person name="Zhang K."/>
            <person name="Zhao Z."/>
            <person name="Zhang Z."/>
            <person name="Li Y."/>
            <person name="Hsiang T."/>
            <person name="Sun W."/>
        </authorList>
    </citation>
    <scope>NUCLEOTIDE SEQUENCE</scope>
    <source>
        <strain evidence="4">UV-8b</strain>
    </source>
</reference>
<reference evidence="6" key="2">
    <citation type="journal article" date="2016" name="Genome Announc.">
        <title>Genome sequence of Ustilaginoidea virens IPU010, a rice pathogenic fungus causing false smut.</title>
        <authorList>
            <person name="Kumagai T."/>
            <person name="Ishii T."/>
            <person name="Terai G."/>
            <person name="Umemura M."/>
            <person name="Machida M."/>
            <person name="Asai K."/>
        </authorList>
    </citation>
    <scope>NUCLEOTIDE SEQUENCE [LARGE SCALE GENOMIC DNA]</scope>
    <source>
        <strain evidence="6">IPU010</strain>
    </source>
</reference>
<dbReference type="PROSITE" id="PS51143">
    <property type="entry name" value="MT_A70"/>
    <property type="match status" value="1"/>
</dbReference>
<evidence type="ECO:0000313" key="3">
    <source>
        <dbReference type="EMBL" id="GAO15698.1"/>
    </source>
</evidence>
<dbReference type="GeneID" id="66062337"/>
<dbReference type="InterPro" id="IPR007757">
    <property type="entry name" value="MT-A70-like"/>
</dbReference>
<dbReference type="OrthoDB" id="61116at2759"/>
<dbReference type="Pfam" id="PF05063">
    <property type="entry name" value="MT-A70"/>
    <property type="match status" value="1"/>
</dbReference>
<dbReference type="EMBL" id="CP072753">
    <property type="protein sequence ID" value="QUC17318.1"/>
    <property type="molecule type" value="Genomic_DNA"/>
</dbReference>
<protein>
    <recommendedName>
        <fullName evidence="7">MT-A70 family</fullName>
    </recommendedName>
</protein>
<dbReference type="GO" id="GO:0005634">
    <property type="term" value="C:nucleus"/>
    <property type="evidence" value="ECO:0007669"/>
    <property type="project" value="TreeGrafter"/>
</dbReference>
<gene>
    <name evidence="4" type="ORF">UV8b_01559</name>
    <name evidence="3" type="ORF">UVI_02018890</name>
</gene>
<dbReference type="Proteomes" id="UP000054053">
    <property type="component" value="Unassembled WGS sequence"/>
</dbReference>
<feature type="region of interest" description="Disordered" evidence="2">
    <location>
        <begin position="36"/>
        <end position="83"/>
    </location>
</feature>
<evidence type="ECO:0000313" key="5">
    <source>
        <dbReference type="Proteomes" id="UP000027002"/>
    </source>
</evidence>
<dbReference type="SUPFAM" id="SSF53335">
    <property type="entry name" value="S-adenosyl-L-methionine-dependent methyltransferases"/>
    <property type="match status" value="1"/>
</dbReference>
<keyword evidence="5" id="KW-1185">Reference proteome</keyword>
<dbReference type="AlphaFoldDB" id="A0A1B5KXC1"/>
<evidence type="ECO:0008006" key="7">
    <source>
        <dbReference type="Google" id="ProtNLM"/>
    </source>
</evidence>
<comment type="similarity">
    <text evidence="1">Belongs to the MT-A70-like family.</text>
</comment>
<evidence type="ECO:0000313" key="6">
    <source>
        <dbReference type="Proteomes" id="UP000054053"/>
    </source>
</evidence>
<dbReference type="Proteomes" id="UP000027002">
    <property type="component" value="Chromosome 1"/>
</dbReference>
<feature type="region of interest" description="Disordered" evidence="2">
    <location>
        <begin position="120"/>
        <end position="139"/>
    </location>
</feature>
<dbReference type="InterPro" id="IPR029063">
    <property type="entry name" value="SAM-dependent_MTases_sf"/>
</dbReference>
<sequence length="356" mass="39482">MSTPSQRNAGTPSSIIFQSSLHNRSVVLLDIPRSLEEAQVPPGQQPPRRVYCRPPPRDPFPTPDPRRHGRRRRGSRAPDWPAQAPAAQINDLMTAASVRSALLFLRDNHPGPYHLPRVCAPDNQDNQDDPGNSTTIPVPNATALHGSIAQLGREFLETAPAFKLVVLDPPWPNRSARRRAGNYATVMNLAEMKALLTSIPIAARLASDGLVAVWITNKTDIPELLTRPGGVFASWGVELVCEWTWLKITSLGEPVFDVDSTWRKPWEKMLVAKRIGAPAPALLRPKVIVAAPDVHSRKPSLRGLFEEILGESYPALEVFARNLTAGWWSWGDQVLQFQGERYWQQKEPKATSRAGP</sequence>
<feature type="compositionally biased region" description="Low complexity" evidence="2">
    <location>
        <begin position="39"/>
        <end position="49"/>
    </location>
</feature>